<gene>
    <name evidence="2" type="ORF">BJ085DRAFT_38228</name>
</gene>
<proteinExistence type="predicted"/>
<sequence>HSCISPGSSTLYYRPSGPALCSPYRTRGWPPTAPSTTTVTPSSSLLNGLVAAGPSHRTAVLLPTGRQPPSPSGGGGPNAHLLSTAYHHPPAWVTTPVFGSIESTLTAISDIPVTWLGSAPRFHPTQLTYGPSANYHNHLLPPSSSSLASASASSALSPLPLPPTLVKPLGDSDIPNLASLNVTKMTPTDPTHVEVSPPTVGQLVPMTDSVKVASPPLHSDLLPLTTTATTTVTTTTTTAADTGPEELSQTIGPDLPISLPGSS</sequence>
<dbReference type="EMBL" id="ML003285">
    <property type="protein sequence ID" value="RKP34250.1"/>
    <property type="molecule type" value="Genomic_DNA"/>
</dbReference>
<dbReference type="AlphaFoldDB" id="A0A4P9ZPH6"/>
<feature type="region of interest" description="Disordered" evidence="1">
    <location>
        <begin position="236"/>
        <end position="263"/>
    </location>
</feature>
<evidence type="ECO:0000256" key="1">
    <source>
        <dbReference type="SAM" id="MobiDB-lite"/>
    </source>
</evidence>
<evidence type="ECO:0000313" key="3">
    <source>
        <dbReference type="Proteomes" id="UP000268162"/>
    </source>
</evidence>
<dbReference type="Proteomes" id="UP000268162">
    <property type="component" value="Unassembled WGS sequence"/>
</dbReference>
<accession>A0A4P9ZPH6</accession>
<evidence type="ECO:0000313" key="2">
    <source>
        <dbReference type="EMBL" id="RKP34250.1"/>
    </source>
</evidence>
<organism evidence="2 3">
    <name type="scientific">Dimargaris cristalligena</name>
    <dbReference type="NCBI Taxonomy" id="215637"/>
    <lineage>
        <taxon>Eukaryota</taxon>
        <taxon>Fungi</taxon>
        <taxon>Fungi incertae sedis</taxon>
        <taxon>Zoopagomycota</taxon>
        <taxon>Kickxellomycotina</taxon>
        <taxon>Dimargaritomycetes</taxon>
        <taxon>Dimargaritales</taxon>
        <taxon>Dimargaritaceae</taxon>
        <taxon>Dimargaris</taxon>
    </lineage>
</organism>
<feature type="non-terminal residue" evidence="2">
    <location>
        <position position="1"/>
    </location>
</feature>
<keyword evidence="3" id="KW-1185">Reference proteome</keyword>
<reference evidence="3" key="1">
    <citation type="journal article" date="2018" name="Nat. Microbiol.">
        <title>Leveraging single-cell genomics to expand the fungal tree of life.</title>
        <authorList>
            <person name="Ahrendt S.R."/>
            <person name="Quandt C.A."/>
            <person name="Ciobanu D."/>
            <person name="Clum A."/>
            <person name="Salamov A."/>
            <person name="Andreopoulos B."/>
            <person name="Cheng J.F."/>
            <person name="Woyke T."/>
            <person name="Pelin A."/>
            <person name="Henrissat B."/>
            <person name="Reynolds N.K."/>
            <person name="Benny G.L."/>
            <person name="Smith M.E."/>
            <person name="James T.Y."/>
            <person name="Grigoriev I.V."/>
        </authorList>
    </citation>
    <scope>NUCLEOTIDE SEQUENCE [LARGE SCALE GENOMIC DNA]</scope>
    <source>
        <strain evidence="3">RSA 468</strain>
    </source>
</reference>
<protein>
    <submittedName>
        <fullName evidence="2">Uncharacterized protein</fullName>
    </submittedName>
</protein>
<name>A0A4P9ZPH6_9FUNG</name>